<proteinExistence type="inferred from homology"/>
<evidence type="ECO:0000259" key="7">
    <source>
        <dbReference type="Pfam" id="PF22748"/>
    </source>
</evidence>
<evidence type="ECO:0000256" key="5">
    <source>
        <dbReference type="ARBA" id="ARBA00022729"/>
    </source>
</evidence>
<name>A0A225VNP8_9STRA</name>
<evidence type="ECO:0000256" key="1">
    <source>
        <dbReference type="ARBA" id="ARBA00004340"/>
    </source>
</evidence>
<keyword evidence="5" id="KW-0732">Signal</keyword>
<evidence type="ECO:0000256" key="2">
    <source>
        <dbReference type="ARBA" id="ARBA00004613"/>
    </source>
</evidence>
<comment type="similarity">
    <text evidence="3">Belongs to the RxLR effector family.</text>
</comment>
<sequence>MSSKITPEKLEKWLEKGKSADVAFKRFHLDKPGNFLFDKPHFAVWVGYADKLSTKFPEMSAISTLTKHYGDDFLYQIIQRAKTRRPDMENLVLKLETEQMQRWLGARKDPDDLFRLFHLNMEGRTVFEKPDFITWTKYVDDLNIKHPEEPIWMYSTLTKYFNDDVLFQMTNVAKDSKKTNVIATKVEDDWIVAVLEKHKKPYQVLQNLGLGKTTDNLLKKIMLDDSLAITWVNYMELFNKRYPKEKTTMLETFTKAFGDDGVTKMLYIAKSDSLTKDLAAQMKSTQLKMWLDSGKTTDDVFKLLKLDEVVIVYHFRDEILFETWVSYINAFIKANPDKKDALFSSLQSRFTDRPFNKILNEAKRFPSMEITASKIQTDKIATYLANNKSPKYVFQLIGLRNEGSDLLGSPLFNAWMKYVKEFNKRNPNNQESWFDGLRYEHEYGAVRTIDKAMKNPNTIEIAKKLEKEWLNVWLDSNTLPKTVFSLLDLKKPSEHVLADSKFKRWTTYLNAFNERYPDKHTTMIDGLLSYFNDGHLVRMFKTAKEDPHTEKLAISLENALLDKWMAEGLKPEKLEQILSRMDSAEMIKRYAMKLAARSTS</sequence>
<dbReference type="Proteomes" id="UP000198211">
    <property type="component" value="Unassembled WGS sequence"/>
</dbReference>
<organism evidence="8 9">
    <name type="scientific">Phytophthora megakarya</name>
    <dbReference type="NCBI Taxonomy" id="4795"/>
    <lineage>
        <taxon>Eukaryota</taxon>
        <taxon>Sar</taxon>
        <taxon>Stramenopiles</taxon>
        <taxon>Oomycota</taxon>
        <taxon>Peronosporomycetes</taxon>
        <taxon>Peronosporales</taxon>
        <taxon>Peronosporaceae</taxon>
        <taxon>Phytophthora</taxon>
    </lineage>
</organism>
<evidence type="ECO:0000256" key="4">
    <source>
        <dbReference type="ARBA" id="ARBA00022525"/>
    </source>
</evidence>
<protein>
    <submittedName>
        <fullName evidence="8">Avirulence (Avh) protein</fullName>
    </submittedName>
</protein>
<dbReference type="GO" id="GO:0043657">
    <property type="term" value="C:host cell"/>
    <property type="evidence" value="ECO:0007669"/>
    <property type="project" value="UniProtKB-SubCell"/>
</dbReference>
<accession>A0A225VNP8</accession>
<evidence type="ECO:0000256" key="3">
    <source>
        <dbReference type="ARBA" id="ARBA00010400"/>
    </source>
</evidence>
<reference evidence="9" key="1">
    <citation type="submission" date="2017-03" db="EMBL/GenBank/DDBJ databases">
        <title>Phytopthora megakarya and P. palmivora, two closely related causual agents of cacao black pod achieved similar genome size and gene model numbers by different mechanisms.</title>
        <authorList>
            <person name="Ali S."/>
            <person name="Shao J."/>
            <person name="Larry D.J."/>
            <person name="Kronmiller B."/>
            <person name="Shen D."/>
            <person name="Strem M.D."/>
            <person name="Melnick R.L."/>
            <person name="Guiltinan M.J."/>
            <person name="Tyler B.M."/>
            <person name="Meinhardt L.W."/>
            <person name="Bailey B.A."/>
        </authorList>
    </citation>
    <scope>NUCLEOTIDE SEQUENCE [LARGE SCALE GENOMIC DNA]</scope>
    <source>
        <strain evidence="9">zdho120</strain>
    </source>
</reference>
<comment type="caution">
    <text evidence="8">The sequence shown here is derived from an EMBL/GenBank/DDBJ whole genome shotgun (WGS) entry which is preliminary data.</text>
</comment>
<dbReference type="AlphaFoldDB" id="A0A225VNP8"/>
<keyword evidence="6" id="KW-0843">Virulence</keyword>
<dbReference type="EMBL" id="NBNE01003736">
    <property type="protein sequence ID" value="OWZ06972.1"/>
    <property type="molecule type" value="Genomic_DNA"/>
</dbReference>
<gene>
    <name evidence="8" type="ORF">PHMEG_00020700</name>
</gene>
<keyword evidence="4" id="KW-0964">Secreted</keyword>
<dbReference type="InterPro" id="IPR054463">
    <property type="entry name" value="PexRD54_WY"/>
</dbReference>
<evidence type="ECO:0000313" key="9">
    <source>
        <dbReference type="Proteomes" id="UP000198211"/>
    </source>
</evidence>
<evidence type="ECO:0000313" key="8">
    <source>
        <dbReference type="EMBL" id="OWZ06972.1"/>
    </source>
</evidence>
<dbReference type="OrthoDB" id="128291at2759"/>
<dbReference type="Pfam" id="PF22748">
    <property type="entry name" value="PexRD54_WY"/>
    <property type="match status" value="1"/>
</dbReference>
<feature type="domain" description="RxLR effector PexRD54 WY" evidence="7">
    <location>
        <begin position="98"/>
        <end position="139"/>
    </location>
</feature>
<evidence type="ECO:0000256" key="6">
    <source>
        <dbReference type="ARBA" id="ARBA00023026"/>
    </source>
</evidence>
<comment type="subcellular location">
    <subcellularLocation>
        <location evidence="1">Host cell</location>
    </subcellularLocation>
    <subcellularLocation>
        <location evidence="2">Secreted</location>
    </subcellularLocation>
</comment>
<keyword evidence="9" id="KW-1185">Reference proteome</keyword>
<dbReference type="GO" id="GO:0005576">
    <property type="term" value="C:extracellular region"/>
    <property type="evidence" value="ECO:0007669"/>
    <property type="project" value="UniProtKB-SubCell"/>
</dbReference>